<feature type="compositionally biased region" description="Polar residues" evidence="9">
    <location>
        <begin position="66"/>
        <end position="79"/>
    </location>
</feature>
<dbReference type="KEGG" id="sliu:111348203"/>
<dbReference type="GeneID" id="111348203"/>
<dbReference type="InterPro" id="IPR036085">
    <property type="entry name" value="PAZ_dom_sf"/>
</dbReference>
<organism evidence="12 13">
    <name type="scientific">Spodoptera litura</name>
    <name type="common">Asian cotton leafworm</name>
    <dbReference type="NCBI Taxonomy" id="69820"/>
    <lineage>
        <taxon>Eukaryota</taxon>
        <taxon>Metazoa</taxon>
        <taxon>Ecdysozoa</taxon>
        <taxon>Arthropoda</taxon>
        <taxon>Hexapoda</taxon>
        <taxon>Insecta</taxon>
        <taxon>Pterygota</taxon>
        <taxon>Neoptera</taxon>
        <taxon>Endopterygota</taxon>
        <taxon>Lepidoptera</taxon>
        <taxon>Glossata</taxon>
        <taxon>Ditrysia</taxon>
        <taxon>Noctuoidea</taxon>
        <taxon>Noctuidae</taxon>
        <taxon>Amphipyrinae</taxon>
        <taxon>Spodoptera</taxon>
    </lineage>
</organism>
<evidence type="ECO:0000259" key="10">
    <source>
        <dbReference type="PROSITE" id="PS50821"/>
    </source>
</evidence>
<feature type="compositionally biased region" description="Basic residues" evidence="9">
    <location>
        <begin position="1"/>
        <end position="10"/>
    </location>
</feature>
<feature type="compositionally biased region" description="Low complexity" evidence="9">
    <location>
        <begin position="11"/>
        <end position="29"/>
    </location>
</feature>
<dbReference type="Gene3D" id="3.30.420.10">
    <property type="entry name" value="Ribonuclease H-like superfamily/Ribonuclease H"/>
    <property type="match status" value="1"/>
</dbReference>
<feature type="domain" description="PAZ" evidence="10">
    <location>
        <begin position="430"/>
        <end position="540"/>
    </location>
</feature>
<dbReference type="InterPro" id="IPR003165">
    <property type="entry name" value="Piwi"/>
</dbReference>
<dbReference type="InterPro" id="IPR036397">
    <property type="entry name" value="RNaseH_sf"/>
</dbReference>
<feature type="compositionally biased region" description="Polar residues" evidence="9">
    <location>
        <begin position="231"/>
        <end position="250"/>
    </location>
</feature>
<dbReference type="GO" id="GO:0140965">
    <property type="term" value="P:secondary piRNA processing"/>
    <property type="evidence" value="ECO:0007669"/>
    <property type="project" value="UniProtKB-ARBA"/>
</dbReference>
<dbReference type="GO" id="GO:0003723">
    <property type="term" value="F:RNA binding"/>
    <property type="evidence" value="ECO:0007669"/>
    <property type="project" value="UniProtKB-KW"/>
</dbReference>
<keyword evidence="12" id="KW-1185">Reference proteome</keyword>
<dbReference type="Gene3D" id="3.40.50.2300">
    <property type="match status" value="1"/>
</dbReference>
<dbReference type="GO" id="GO:0005737">
    <property type="term" value="C:cytoplasm"/>
    <property type="evidence" value="ECO:0007669"/>
    <property type="project" value="UniProtKB-SubCell"/>
</dbReference>
<evidence type="ECO:0000256" key="9">
    <source>
        <dbReference type="SAM" id="MobiDB-lite"/>
    </source>
</evidence>
<dbReference type="CTD" id="34524"/>
<feature type="domain" description="Piwi" evidence="11">
    <location>
        <begin position="707"/>
        <end position="997"/>
    </location>
</feature>
<comment type="similarity">
    <text evidence="7">Belongs to the argonaute family. Piwi subfamily.</text>
</comment>
<protein>
    <submittedName>
        <fullName evidence="13">Piwi-like protein Siwi</fullName>
    </submittedName>
</protein>
<dbReference type="PROSITE" id="PS50822">
    <property type="entry name" value="PIWI"/>
    <property type="match status" value="1"/>
</dbReference>
<keyword evidence="3" id="KW-0963">Cytoplasm</keyword>
<dbReference type="PANTHER" id="PTHR22891">
    <property type="entry name" value="EUKARYOTIC TRANSLATION INITIATION FACTOR 2C"/>
    <property type="match status" value="1"/>
</dbReference>
<evidence type="ECO:0000259" key="11">
    <source>
        <dbReference type="PROSITE" id="PS50822"/>
    </source>
</evidence>
<dbReference type="AlphaFoldDB" id="A0A9J7DLZ5"/>
<evidence type="ECO:0000256" key="5">
    <source>
        <dbReference type="ARBA" id="ARBA00022884"/>
    </source>
</evidence>
<evidence type="ECO:0000256" key="8">
    <source>
        <dbReference type="ARBA" id="ARBA00063505"/>
    </source>
</evidence>
<accession>A0A9J7DLZ5</accession>
<dbReference type="Pfam" id="PF23278">
    <property type="entry name" value="Piwi_N"/>
    <property type="match status" value="1"/>
</dbReference>
<proteinExistence type="inferred from homology"/>
<keyword evidence="6" id="KW-0943">RNA-mediated gene silencing</keyword>
<dbReference type="Pfam" id="PF02171">
    <property type="entry name" value="Piwi"/>
    <property type="match status" value="1"/>
</dbReference>
<evidence type="ECO:0000256" key="2">
    <source>
        <dbReference type="ARBA" id="ARBA00022473"/>
    </source>
</evidence>
<evidence type="ECO:0000313" key="12">
    <source>
        <dbReference type="Proteomes" id="UP000301870"/>
    </source>
</evidence>
<evidence type="ECO:0000313" key="13">
    <source>
        <dbReference type="RefSeq" id="XP_022814503.1"/>
    </source>
</evidence>
<dbReference type="Proteomes" id="UP000301870">
    <property type="component" value="Chromosome 7"/>
</dbReference>
<keyword evidence="4" id="KW-0221">Differentiation</keyword>
<dbReference type="OrthoDB" id="445936at2759"/>
<comment type="subunit">
    <text evidence="8">Interacts (when symmetrically methylated) with Papi/TDRKH. Interacts with Vasa.</text>
</comment>
<dbReference type="CDD" id="cd02845">
    <property type="entry name" value="PAZ_piwi_like"/>
    <property type="match status" value="1"/>
</dbReference>
<evidence type="ECO:0000256" key="6">
    <source>
        <dbReference type="ARBA" id="ARBA00023158"/>
    </source>
</evidence>
<dbReference type="RefSeq" id="XP_022814503.1">
    <property type="nucleotide sequence ID" value="XM_022958735.1"/>
</dbReference>
<dbReference type="SUPFAM" id="SSF101690">
    <property type="entry name" value="PAZ domain"/>
    <property type="match status" value="1"/>
</dbReference>
<evidence type="ECO:0000256" key="1">
    <source>
        <dbReference type="ARBA" id="ARBA00004496"/>
    </source>
</evidence>
<dbReference type="FunFam" id="2.170.260.10:FF:000003">
    <property type="entry name" value="Piwi-like RNA-mediated gene silencing 2"/>
    <property type="match status" value="1"/>
</dbReference>
<comment type="subcellular location">
    <subcellularLocation>
        <location evidence="1">Cytoplasm</location>
    </subcellularLocation>
</comment>
<evidence type="ECO:0000256" key="3">
    <source>
        <dbReference type="ARBA" id="ARBA00022490"/>
    </source>
</evidence>
<dbReference type="CDD" id="cd04658">
    <property type="entry name" value="Piwi_piwi-like_Euk"/>
    <property type="match status" value="1"/>
</dbReference>
<name>A0A9J7DLZ5_SPOLT</name>
<dbReference type="SMART" id="SM00949">
    <property type="entry name" value="PAZ"/>
    <property type="match status" value="1"/>
</dbReference>
<feature type="region of interest" description="Disordered" evidence="9">
    <location>
        <begin position="1"/>
        <end position="260"/>
    </location>
</feature>
<dbReference type="PROSITE" id="PS50821">
    <property type="entry name" value="PAZ"/>
    <property type="match status" value="1"/>
</dbReference>
<dbReference type="Pfam" id="PF02170">
    <property type="entry name" value="PAZ"/>
    <property type="match status" value="1"/>
</dbReference>
<dbReference type="Gene3D" id="2.170.260.10">
    <property type="entry name" value="paz domain"/>
    <property type="match status" value="1"/>
</dbReference>
<dbReference type="GO" id="GO:0030154">
    <property type="term" value="P:cell differentiation"/>
    <property type="evidence" value="ECO:0007669"/>
    <property type="project" value="UniProtKB-KW"/>
</dbReference>
<keyword evidence="2" id="KW-0217">Developmental protein</keyword>
<keyword evidence="5" id="KW-0694">RNA-binding</keyword>
<dbReference type="InterPro" id="IPR003100">
    <property type="entry name" value="PAZ_dom"/>
</dbReference>
<dbReference type="InterPro" id="IPR012337">
    <property type="entry name" value="RNaseH-like_sf"/>
</dbReference>
<dbReference type="SUPFAM" id="SSF53098">
    <property type="entry name" value="Ribonuclease H-like"/>
    <property type="match status" value="1"/>
</dbReference>
<reference evidence="13" key="1">
    <citation type="submission" date="2025-08" db="UniProtKB">
        <authorList>
            <consortium name="RefSeq"/>
        </authorList>
    </citation>
    <scope>IDENTIFICATION</scope>
    <source>
        <strain evidence="13">Ishihara</strain>
        <tissue evidence="13">Whole body</tissue>
    </source>
</reference>
<evidence type="ECO:0000256" key="4">
    <source>
        <dbReference type="ARBA" id="ARBA00022782"/>
    </source>
</evidence>
<sequence>MGRRKGKGGKKAAPSSGESSSTQQPGPSGLRPGSKNPPTTGADPKSPPATGADPKSPPAAGPGPRSISTAGPSLKSQPTERPGQQNPPAPGPGPKSLSIERLSLKSPPADRPGLQNPQTPGPGTKSFSTAGPGLKSPPAERPGLQNPQTPGPGTKSFSTAGPGLKSPPAERSGLQSPSAARPNPLKPPASIQSPVCPRPAEVKDPSLLQASKAGHRAAPSVREQHPGKKQTAGTESGRSSRPTSVLQTRPSHILDKKGKEGTPINIKANYFTVETTPKWCLYQYHVDFSPDEDSTAVRKALMRIHAKTFGGYLFDGSVLYTVKRLHPDPLELVSIRSNDEQRVRILIKLTCDVAPGDYHYIQIFNIIIRKCFQILNLQLMGRDYFDAEAKIEIPEYRLQIWPGYKTTINQYEDRLLMITEITHKVLRVDTVLHMLNEYADTKGANFRKIFLEDVVGKIVMTVYNKKTYKIDDIAWQTTPRCTFKIRDENITYVEYYKKKYNITIRDLQQPLLISRSKPRDIRAGMPELVYLVPELCQQTGLTDEMRNNFKLMKALDTYTKVGPDVRIQKLLRFNKRLTQSPEVVKEMTQWSLTLSKNLVNFKTRQLPTETIIQGGNVKYLAGDTADGWSRSMRSTPLLAIAQMPSWVVITPDKLRRETDGFVELILKTALSVGVRMPRPEFMFITYDTAIEYANMCETAIARKNPAMILCVLTRKVADRYEAIKKKCSVDRAVPTQVVCARNMTANSAISIATKIAIQINCKLGGAPWRVDVPLRNFQVIGYDVCHDTRSKEKSFGGFVASLNTSLTQFYSAVNSHSSGEELSNYMSFNIGTAVTKYKIKNGTLPDRIFIYRDGVGDGQIPYVFTHEVEQVKKKLTEIYGGTSYKLIFIVVSKRINTRIFLDRGLGENPRPGTIVDDVITLPERFDFYLVSQNVRNGTISPTSYNVLMDTGGWCIDYIQRMTYKLTHMYFNCSAQVRVPAVCQYAHKLAFLAANSLHNQPHYALTETLYFL</sequence>
<gene>
    <name evidence="13" type="primary">LOC111348203</name>
</gene>
<dbReference type="SMART" id="SM00950">
    <property type="entry name" value="Piwi"/>
    <property type="match status" value="1"/>
</dbReference>
<dbReference type="FunFam" id="3.30.420.10:FF:000014">
    <property type="entry name" value="Piwi-like RNA-mediated gene silencing 1"/>
    <property type="match status" value="1"/>
</dbReference>
<evidence type="ECO:0000256" key="7">
    <source>
        <dbReference type="ARBA" id="ARBA00038291"/>
    </source>
</evidence>